<feature type="non-terminal residue" evidence="1">
    <location>
        <position position="362"/>
    </location>
</feature>
<sequence>MSTSSKTSMTVTLKVDGKNWKDWNKQMLNCAAADGASALLQGQDKPLYDKTDTQYKTYNLLTPALQAKMTNAEIGAELERVENHNKYLRPLNMDARQLQDVDRIAREQWVTRNARLQNLILSSIEKSLTPQVRSAAAAYDMYMTLKELNNSSDYANAQLAWVAFIDLRADSCRSVREYIGQFRETINDLAIQGISLQWHKPSQLTDAGAATDSLEELLPVKSFLSITKQAEEKRVLNRLNQNNSQPTPRQIGPRPLKPFGFCKPCGKEHTGPNKDCWIAHPELMPPYIKKKRDEAAATAAAAAAKANVTVAYSDNSQYSNHAYTSITSFVSQTILQKAVQNNDYKQRYCYDTAANRHVFNNR</sequence>
<dbReference type="AlphaFoldDB" id="A0A6A5S9I6"/>
<evidence type="ECO:0000313" key="2">
    <source>
        <dbReference type="Proteomes" id="UP000800038"/>
    </source>
</evidence>
<dbReference type="OrthoDB" id="413361at2759"/>
<dbReference type="EMBL" id="ML976204">
    <property type="protein sequence ID" value="KAF1936204.1"/>
    <property type="molecule type" value="Genomic_DNA"/>
</dbReference>
<reference evidence="1" key="1">
    <citation type="journal article" date="2020" name="Stud. Mycol.">
        <title>101 Dothideomycetes genomes: a test case for predicting lifestyles and emergence of pathogens.</title>
        <authorList>
            <person name="Haridas S."/>
            <person name="Albert R."/>
            <person name="Binder M."/>
            <person name="Bloem J."/>
            <person name="Labutti K."/>
            <person name="Salamov A."/>
            <person name="Andreopoulos B."/>
            <person name="Baker S."/>
            <person name="Barry K."/>
            <person name="Bills G."/>
            <person name="Bluhm B."/>
            <person name="Cannon C."/>
            <person name="Castanera R."/>
            <person name="Culley D."/>
            <person name="Daum C."/>
            <person name="Ezra D."/>
            <person name="Gonzalez J."/>
            <person name="Henrissat B."/>
            <person name="Kuo A."/>
            <person name="Liang C."/>
            <person name="Lipzen A."/>
            <person name="Lutzoni F."/>
            <person name="Magnuson J."/>
            <person name="Mondo S."/>
            <person name="Nolan M."/>
            <person name="Ohm R."/>
            <person name="Pangilinan J."/>
            <person name="Park H.-J."/>
            <person name="Ramirez L."/>
            <person name="Alfaro M."/>
            <person name="Sun H."/>
            <person name="Tritt A."/>
            <person name="Yoshinaga Y."/>
            <person name="Zwiers L.-H."/>
            <person name="Turgeon B."/>
            <person name="Goodwin S."/>
            <person name="Spatafora J."/>
            <person name="Crous P."/>
            <person name="Grigoriev I."/>
        </authorList>
    </citation>
    <scope>NUCLEOTIDE SEQUENCE</scope>
    <source>
        <strain evidence="1">CBS 161.51</strain>
    </source>
</reference>
<dbReference type="Pfam" id="PF14223">
    <property type="entry name" value="Retrotran_gag_2"/>
    <property type="match status" value="1"/>
</dbReference>
<organism evidence="1 2">
    <name type="scientific">Clathrospora elynae</name>
    <dbReference type="NCBI Taxonomy" id="706981"/>
    <lineage>
        <taxon>Eukaryota</taxon>
        <taxon>Fungi</taxon>
        <taxon>Dikarya</taxon>
        <taxon>Ascomycota</taxon>
        <taxon>Pezizomycotina</taxon>
        <taxon>Dothideomycetes</taxon>
        <taxon>Pleosporomycetidae</taxon>
        <taxon>Pleosporales</taxon>
        <taxon>Diademaceae</taxon>
        <taxon>Clathrospora</taxon>
    </lineage>
</organism>
<dbReference type="Proteomes" id="UP000800038">
    <property type="component" value="Unassembled WGS sequence"/>
</dbReference>
<accession>A0A6A5S9I6</accession>
<gene>
    <name evidence="1" type="ORF">EJ02DRAFT_481755</name>
</gene>
<proteinExistence type="predicted"/>
<protein>
    <submittedName>
        <fullName evidence="1">Uncharacterized protein</fullName>
    </submittedName>
</protein>
<keyword evidence="2" id="KW-1185">Reference proteome</keyword>
<name>A0A6A5S9I6_9PLEO</name>
<evidence type="ECO:0000313" key="1">
    <source>
        <dbReference type="EMBL" id="KAF1936204.1"/>
    </source>
</evidence>